<dbReference type="AlphaFoldDB" id="A0A5J4V8W2"/>
<protein>
    <submittedName>
        <fullName evidence="1">Uncharacterized protein</fullName>
    </submittedName>
</protein>
<reference evidence="1 2" key="1">
    <citation type="submission" date="2019-03" db="EMBL/GenBank/DDBJ databases">
        <title>Single cell metagenomics reveals metabolic interactions within the superorganism composed of flagellate Streblomastix strix and complex community of Bacteroidetes bacteria on its surface.</title>
        <authorList>
            <person name="Treitli S.C."/>
            <person name="Kolisko M."/>
            <person name="Husnik F."/>
            <person name="Keeling P."/>
            <person name="Hampl V."/>
        </authorList>
    </citation>
    <scope>NUCLEOTIDE SEQUENCE [LARGE SCALE GENOMIC DNA]</scope>
    <source>
        <strain evidence="1">ST1C</strain>
    </source>
</reference>
<evidence type="ECO:0000313" key="2">
    <source>
        <dbReference type="Proteomes" id="UP000324800"/>
    </source>
</evidence>
<accession>A0A5J4V8W2</accession>
<proteinExistence type="predicted"/>
<evidence type="ECO:0000313" key="1">
    <source>
        <dbReference type="EMBL" id="KAA6378947.1"/>
    </source>
</evidence>
<name>A0A5J4V8W2_9EUKA</name>
<sequence>MNLINRSNLSQLLNASIDLTARKAPANQQNTISEAQLTPRKDQVEAADVVIYRSAIITISERTIQFSMMVTIAEFVMNSKEIENSENEEVTVVLLTSVEFVT</sequence>
<comment type="caution">
    <text evidence="1">The sequence shown here is derived from an EMBL/GenBank/DDBJ whole genome shotgun (WGS) entry which is preliminary data.</text>
</comment>
<organism evidence="1 2">
    <name type="scientific">Streblomastix strix</name>
    <dbReference type="NCBI Taxonomy" id="222440"/>
    <lineage>
        <taxon>Eukaryota</taxon>
        <taxon>Metamonada</taxon>
        <taxon>Preaxostyla</taxon>
        <taxon>Oxymonadida</taxon>
        <taxon>Streblomastigidae</taxon>
        <taxon>Streblomastix</taxon>
    </lineage>
</organism>
<gene>
    <name evidence="1" type="ORF">EZS28_025526</name>
</gene>
<dbReference type="Proteomes" id="UP000324800">
    <property type="component" value="Unassembled WGS sequence"/>
</dbReference>
<dbReference type="EMBL" id="SNRW01008812">
    <property type="protein sequence ID" value="KAA6378947.1"/>
    <property type="molecule type" value="Genomic_DNA"/>
</dbReference>